<dbReference type="SUPFAM" id="SSF52540">
    <property type="entry name" value="P-loop containing nucleoside triphosphate hydrolases"/>
    <property type="match status" value="1"/>
</dbReference>
<keyword evidence="1" id="KW-0547">Nucleotide-binding</keyword>
<keyword evidence="4" id="KW-0067">ATP-binding</keyword>
<accession>A0A7H0GGB6</accession>
<keyword evidence="2" id="KW-0378">Hydrolase</keyword>
<evidence type="ECO:0000259" key="5">
    <source>
        <dbReference type="Pfam" id="PF00580"/>
    </source>
</evidence>
<dbReference type="KEGG" id="daer:H9K75_13325"/>
<feature type="domain" description="UvrD-like helicase ATP-binding" evidence="5">
    <location>
        <begin position="21"/>
        <end position="116"/>
    </location>
</feature>
<dbReference type="AlphaFoldDB" id="A0A7H0GGB6"/>
<keyword evidence="7" id="KW-1185">Reference proteome</keyword>
<dbReference type="GO" id="GO:0005524">
    <property type="term" value="F:ATP binding"/>
    <property type="evidence" value="ECO:0007669"/>
    <property type="project" value="UniProtKB-KW"/>
</dbReference>
<dbReference type="EMBL" id="CP060783">
    <property type="protein sequence ID" value="QNP47332.1"/>
    <property type="molecule type" value="Genomic_DNA"/>
</dbReference>
<dbReference type="RefSeq" id="WP_187723045.1">
    <property type="nucleotide sequence ID" value="NZ_CP060783.1"/>
</dbReference>
<organism evidence="6 7">
    <name type="scientific">Diaphorobacter aerolatus</name>
    <dbReference type="NCBI Taxonomy" id="1288495"/>
    <lineage>
        <taxon>Bacteria</taxon>
        <taxon>Pseudomonadati</taxon>
        <taxon>Pseudomonadota</taxon>
        <taxon>Betaproteobacteria</taxon>
        <taxon>Burkholderiales</taxon>
        <taxon>Comamonadaceae</taxon>
        <taxon>Diaphorobacter</taxon>
    </lineage>
</organism>
<proteinExistence type="predicted"/>
<evidence type="ECO:0000256" key="2">
    <source>
        <dbReference type="ARBA" id="ARBA00022801"/>
    </source>
</evidence>
<name>A0A7H0GGB6_9BURK</name>
<dbReference type="Proteomes" id="UP000516028">
    <property type="component" value="Chromosome"/>
</dbReference>
<keyword evidence="3 6" id="KW-0347">Helicase</keyword>
<evidence type="ECO:0000256" key="3">
    <source>
        <dbReference type="ARBA" id="ARBA00022806"/>
    </source>
</evidence>
<reference evidence="6 7" key="1">
    <citation type="submission" date="2020-08" db="EMBL/GenBank/DDBJ databases">
        <title>Genome sequence of Diaphorobacter aerolatus KACC 16536T.</title>
        <authorList>
            <person name="Hyun D.-W."/>
            <person name="Bae J.-W."/>
        </authorList>
    </citation>
    <scope>NUCLEOTIDE SEQUENCE [LARGE SCALE GENOMIC DNA]</scope>
    <source>
        <strain evidence="6 7">KACC 16536</strain>
    </source>
</reference>
<evidence type="ECO:0000313" key="6">
    <source>
        <dbReference type="EMBL" id="QNP47332.1"/>
    </source>
</evidence>
<dbReference type="InterPro" id="IPR027417">
    <property type="entry name" value="P-loop_NTPase"/>
</dbReference>
<evidence type="ECO:0000313" key="7">
    <source>
        <dbReference type="Proteomes" id="UP000516028"/>
    </source>
</evidence>
<dbReference type="GO" id="GO:0016787">
    <property type="term" value="F:hydrolase activity"/>
    <property type="evidence" value="ECO:0007669"/>
    <property type="project" value="UniProtKB-KW"/>
</dbReference>
<evidence type="ECO:0000256" key="4">
    <source>
        <dbReference type="ARBA" id="ARBA00022840"/>
    </source>
</evidence>
<protein>
    <submittedName>
        <fullName evidence="6">UvrD-helicase domain-containing protein</fullName>
    </submittedName>
</protein>
<dbReference type="GO" id="GO:0004386">
    <property type="term" value="F:helicase activity"/>
    <property type="evidence" value="ECO:0007669"/>
    <property type="project" value="UniProtKB-KW"/>
</dbReference>
<dbReference type="InterPro" id="IPR014016">
    <property type="entry name" value="UvrD-like_ATP-bd"/>
</dbReference>
<sequence>MSDKPASTAARFSPRLITPSEEQRAIQVAHERTIIVEANAGAAKTTTLALRVAESLTRGVPVHRLIALTHTGPACVALQSTLAQIGVARNVVAQLRIQTFEDFSKAILQGIDDHRVEYVDENEQLRTHFWDAVQRVEDDEDERWRDELNMPAIGDSWFVEEFLKINARLKGSMRDVLERDGQHVSPSTPAASASTTRSSRSIWLMSASAARKTRTRPDFAARWTPPTIWRATCTTARPWRACATGHSTRRSCWSMRCTT</sequence>
<dbReference type="Pfam" id="PF00580">
    <property type="entry name" value="UvrD-helicase"/>
    <property type="match status" value="1"/>
</dbReference>
<gene>
    <name evidence="6" type="ORF">H9K75_13325</name>
</gene>
<evidence type="ECO:0000256" key="1">
    <source>
        <dbReference type="ARBA" id="ARBA00022741"/>
    </source>
</evidence>
<dbReference type="Gene3D" id="3.40.50.300">
    <property type="entry name" value="P-loop containing nucleotide triphosphate hydrolases"/>
    <property type="match status" value="1"/>
</dbReference>